<evidence type="ECO:0000256" key="4">
    <source>
        <dbReference type="PROSITE-ProRule" id="PRU01016"/>
    </source>
</evidence>
<feature type="compositionally biased region" description="Basic and acidic residues" evidence="6">
    <location>
        <begin position="94"/>
        <end position="120"/>
    </location>
</feature>
<protein>
    <submittedName>
        <fullName evidence="7">S-adenosyl-L-methionine-dependent methyltransferase</fullName>
    </submittedName>
</protein>
<dbReference type="InterPro" id="IPR029063">
    <property type="entry name" value="SAM-dependent_MTases_sf"/>
</dbReference>
<dbReference type="InterPro" id="IPR050750">
    <property type="entry name" value="C5-MTase"/>
</dbReference>
<dbReference type="InterPro" id="IPR001525">
    <property type="entry name" value="C5_MeTfrase"/>
</dbReference>
<comment type="similarity">
    <text evidence="4 5">Belongs to the class I-like SAM-binding methyltransferase superfamily. C5-methyltransferase family.</text>
</comment>
<reference evidence="7" key="1">
    <citation type="submission" date="2017-04" db="EMBL/GenBank/DDBJ databases">
        <title>Population genomics of picophytoplankton unveils novel chromosome hypervariability.</title>
        <authorList>
            <consortium name="DOE Joint Genome Institute"/>
            <person name="Blanc-Mathieu R."/>
            <person name="Krasovec M."/>
            <person name="Hebrard M."/>
            <person name="Yau S."/>
            <person name="Desgranges E."/>
            <person name="Martin J."/>
            <person name="Schackwitz W."/>
            <person name="Kuo A."/>
            <person name="Salin G."/>
            <person name="Donnadieu C."/>
            <person name="Desdevises Y."/>
            <person name="Sanchez-Ferandin S."/>
            <person name="Moreau H."/>
            <person name="Rivals E."/>
            <person name="Grigoriev I.V."/>
            <person name="Grimsley N."/>
            <person name="Eyre-Walker A."/>
            <person name="Piganeau G."/>
        </authorList>
    </citation>
    <scope>NUCLEOTIDE SEQUENCE [LARGE SCALE GENOMIC DNA]</scope>
    <source>
        <strain evidence="7">RCC 1115</strain>
    </source>
</reference>
<dbReference type="Gene3D" id="3.40.50.150">
    <property type="entry name" value="Vaccinia Virus protein VP39"/>
    <property type="match status" value="1"/>
</dbReference>
<feature type="active site" evidence="4">
    <location>
        <position position="349"/>
    </location>
</feature>
<dbReference type="PANTHER" id="PTHR46098">
    <property type="entry name" value="TRNA (CYTOSINE(38)-C(5))-METHYLTRANSFERASE"/>
    <property type="match status" value="1"/>
</dbReference>
<dbReference type="PANTHER" id="PTHR46098:SF1">
    <property type="entry name" value="TRNA (CYTOSINE(38)-C(5))-METHYLTRANSFERASE"/>
    <property type="match status" value="1"/>
</dbReference>
<organism evidence="7">
    <name type="scientific">Ostreococcus tauri</name>
    <name type="common">Marine green alga</name>
    <dbReference type="NCBI Taxonomy" id="70448"/>
    <lineage>
        <taxon>Eukaryota</taxon>
        <taxon>Viridiplantae</taxon>
        <taxon>Chlorophyta</taxon>
        <taxon>Mamiellophyceae</taxon>
        <taxon>Mamiellales</taxon>
        <taxon>Bathycoccaceae</taxon>
        <taxon>Ostreococcus</taxon>
    </lineage>
</organism>
<sequence length="621" mass="67561">MISLAVAVRGGIIAKALAKPVKVAFREAREARARGEAPTRRLARWLDAAFGDRLPGIDGDVGTPRVRTIATEAESIDFEGVGENFEGVGTFAASDRDAETDSSEDAERWDRGGENEHDAVESEEMALESDGAGEGMRLLAPEMFEDVIVSGDRARWVVAACARASPTCRALAPELAILALDSAFTSDENEGASFGVAWVDCSPESARAWCRTRLGVKAVPRVLAIANGVERAYEGELRGANVIRNIREFALAFAKGEGSCDADASEAGALGDPASLRELYSGIGATRLALEHLVDLQDVVAIDNSDAANAVYEANFGDVPRRANIEHLDANALFPSSERDYALTASPPCQPYTRRGLGLASEDPRAKSFHAVIDAIPNLSHPPRWVFVENVRGFESSDTRRALLDALSERDYDVREFIVDPTALGVPNTRERYYLIATRSPGGFSEPTPTWLRGRAIDAAGQFVGEASTSQSTTSTLADYIRTECDNEDELVLGSEMIRKYWRVLDVVTPSSKRCSTFTSGYADTVFGGSVLLRSRGVQRGLDELLELDADSGVSRINERDVEHFIDNLRWFHVDEIKALHGVRDDFTFNACSRKKAIFLLGNSISVHVVREVLLHLFSAG</sequence>
<accession>A0A1Y5ID92</accession>
<feature type="region of interest" description="Disordered" evidence="6">
    <location>
        <begin position="92"/>
        <end position="131"/>
    </location>
</feature>
<evidence type="ECO:0000256" key="6">
    <source>
        <dbReference type="SAM" id="MobiDB-lite"/>
    </source>
</evidence>
<dbReference type="NCBIfam" id="TIGR00675">
    <property type="entry name" value="dcm"/>
    <property type="match status" value="1"/>
</dbReference>
<dbReference type="Gene3D" id="3.40.30.10">
    <property type="entry name" value="Glutaredoxin"/>
    <property type="match status" value="1"/>
</dbReference>
<keyword evidence="3 4" id="KW-0949">S-adenosyl-L-methionine</keyword>
<dbReference type="SUPFAM" id="SSF52833">
    <property type="entry name" value="Thioredoxin-like"/>
    <property type="match status" value="1"/>
</dbReference>
<dbReference type="Proteomes" id="UP000195557">
    <property type="component" value="Unassembled WGS sequence"/>
</dbReference>
<evidence type="ECO:0000256" key="5">
    <source>
        <dbReference type="RuleBase" id="RU000416"/>
    </source>
</evidence>
<name>A0A1Y5ID92_OSTTA</name>
<dbReference type="GO" id="GO:0008168">
    <property type="term" value="F:methyltransferase activity"/>
    <property type="evidence" value="ECO:0007669"/>
    <property type="project" value="UniProtKB-KW"/>
</dbReference>
<dbReference type="PRINTS" id="PR00105">
    <property type="entry name" value="C5METTRFRASE"/>
</dbReference>
<evidence type="ECO:0000256" key="2">
    <source>
        <dbReference type="ARBA" id="ARBA00022679"/>
    </source>
</evidence>
<dbReference type="AlphaFoldDB" id="A0A1Y5ID92"/>
<dbReference type="EMBL" id="KZ155778">
    <property type="protein sequence ID" value="OUS47486.1"/>
    <property type="molecule type" value="Genomic_DNA"/>
</dbReference>
<proteinExistence type="inferred from homology"/>
<evidence type="ECO:0000256" key="1">
    <source>
        <dbReference type="ARBA" id="ARBA00022603"/>
    </source>
</evidence>
<dbReference type="PROSITE" id="PS51679">
    <property type="entry name" value="SAM_MT_C5"/>
    <property type="match status" value="1"/>
</dbReference>
<dbReference type="Pfam" id="PF00145">
    <property type="entry name" value="DNA_methylase"/>
    <property type="match status" value="1"/>
</dbReference>
<dbReference type="GO" id="GO:0032259">
    <property type="term" value="P:methylation"/>
    <property type="evidence" value="ECO:0007669"/>
    <property type="project" value="UniProtKB-KW"/>
</dbReference>
<dbReference type="eggNOG" id="KOG0919">
    <property type="taxonomic scope" value="Eukaryota"/>
</dbReference>
<evidence type="ECO:0000313" key="7">
    <source>
        <dbReference type="EMBL" id="OUS47486.1"/>
    </source>
</evidence>
<gene>
    <name evidence="7" type="ORF">BE221DRAFT_145108</name>
</gene>
<keyword evidence="1 4" id="KW-0489">Methyltransferase</keyword>
<keyword evidence="2 4" id="KW-0808">Transferase</keyword>
<dbReference type="SUPFAM" id="SSF53335">
    <property type="entry name" value="S-adenosyl-L-methionine-dependent methyltransferases"/>
    <property type="match status" value="1"/>
</dbReference>
<dbReference type="Gene3D" id="3.90.120.10">
    <property type="entry name" value="DNA Methylase, subunit A, domain 2"/>
    <property type="match status" value="1"/>
</dbReference>
<evidence type="ECO:0000256" key="3">
    <source>
        <dbReference type="ARBA" id="ARBA00022691"/>
    </source>
</evidence>
<dbReference type="InterPro" id="IPR036249">
    <property type="entry name" value="Thioredoxin-like_sf"/>
</dbReference>